<dbReference type="InterPro" id="IPR011033">
    <property type="entry name" value="PRC_barrel-like_sf"/>
</dbReference>
<name>A0ABX1MZT9_9RHOO</name>
<dbReference type="EMBL" id="WTVH01000013">
    <property type="protein sequence ID" value="NMF93333.1"/>
    <property type="molecule type" value="Genomic_DNA"/>
</dbReference>
<sequence>MNMNTKTKRKLIAAIAAAAVGLPAYVGHAAEERPAPPATSTREAPPAAAPNAAAAQSRVARASKLIGAEVKNPVGEKLGEIKDLIVDVRNATAHYAVLSFGGIAGIADKLFAYPVSMLRWGPGKDELILDIERSRLEAAPGFGPSNWPDWDVDSYRRSVDEYFKTDRPAELGPDPQLMQASKLLDVKVEDREKRNAGEIKDLVVSLADGTVPYAVVDLDKAWSADDKLIPLPLSSFEFSTDDEKIVLKESREGLDTSRGFDEKNWPDMNDPALRGDMNKSPGERERDRR</sequence>
<evidence type="ECO:0000313" key="4">
    <source>
        <dbReference type="EMBL" id="NMF93333.1"/>
    </source>
</evidence>
<feature type="chain" id="PRO_5047308261" description="PRC-barrel domain-containing protein" evidence="2">
    <location>
        <begin position="30"/>
        <end position="289"/>
    </location>
</feature>
<comment type="caution">
    <text evidence="4">The sequence shown here is derived from an EMBL/GenBank/DDBJ whole genome shotgun (WGS) entry which is preliminary data.</text>
</comment>
<evidence type="ECO:0000313" key="5">
    <source>
        <dbReference type="Proteomes" id="UP000601990"/>
    </source>
</evidence>
<accession>A0ABX1MZT9</accession>
<feature type="region of interest" description="Disordered" evidence="1">
    <location>
        <begin position="247"/>
        <end position="289"/>
    </location>
</feature>
<feature type="domain" description="PRC-barrel" evidence="3">
    <location>
        <begin position="178"/>
        <end position="251"/>
    </location>
</feature>
<dbReference type="PANTHER" id="PTHR36505">
    <property type="entry name" value="BLR1072 PROTEIN"/>
    <property type="match status" value="1"/>
</dbReference>
<gene>
    <name evidence="4" type="ORF">GO608_08325</name>
</gene>
<evidence type="ECO:0000256" key="2">
    <source>
        <dbReference type="SAM" id="SignalP"/>
    </source>
</evidence>
<dbReference type="RefSeq" id="WP_169198616.1">
    <property type="nucleotide sequence ID" value="NZ_WTVH02000010.1"/>
</dbReference>
<proteinExistence type="predicted"/>
<feature type="domain" description="PRC-barrel" evidence="3">
    <location>
        <begin position="61"/>
        <end position="131"/>
    </location>
</feature>
<dbReference type="SUPFAM" id="SSF50346">
    <property type="entry name" value="PRC-barrel domain"/>
    <property type="match status" value="2"/>
</dbReference>
<evidence type="ECO:0000259" key="3">
    <source>
        <dbReference type="Pfam" id="PF05239"/>
    </source>
</evidence>
<organism evidence="4 5">
    <name type="scientific">Aromatoleum buckelii</name>
    <dbReference type="NCBI Taxonomy" id="200254"/>
    <lineage>
        <taxon>Bacteria</taxon>
        <taxon>Pseudomonadati</taxon>
        <taxon>Pseudomonadota</taxon>
        <taxon>Betaproteobacteria</taxon>
        <taxon>Rhodocyclales</taxon>
        <taxon>Rhodocyclaceae</taxon>
        <taxon>Aromatoleum</taxon>
    </lineage>
</organism>
<feature type="compositionally biased region" description="Basic and acidic residues" evidence="1">
    <location>
        <begin position="247"/>
        <end position="265"/>
    </location>
</feature>
<dbReference type="Pfam" id="PF05239">
    <property type="entry name" value="PRC"/>
    <property type="match status" value="2"/>
</dbReference>
<dbReference type="InterPro" id="IPR027275">
    <property type="entry name" value="PRC-brl_dom"/>
</dbReference>
<keyword evidence="2" id="KW-0732">Signal</keyword>
<dbReference type="Proteomes" id="UP000601990">
    <property type="component" value="Unassembled WGS sequence"/>
</dbReference>
<evidence type="ECO:0000256" key="1">
    <source>
        <dbReference type="SAM" id="MobiDB-lite"/>
    </source>
</evidence>
<dbReference type="PANTHER" id="PTHR36505:SF1">
    <property type="entry name" value="BLR1072 PROTEIN"/>
    <property type="match status" value="1"/>
</dbReference>
<dbReference type="Gene3D" id="2.30.30.240">
    <property type="entry name" value="PRC-barrel domain"/>
    <property type="match status" value="2"/>
</dbReference>
<protein>
    <recommendedName>
        <fullName evidence="3">PRC-barrel domain-containing protein</fullName>
    </recommendedName>
</protein>
<reference evidence="4" key="1">
    <citation type="submission" date="2019-12" db="EMBL/GenBank/DDBJ databases">
        <title>Comparative genomics gives insights into the taxonomy of the Azoarcus-Aromatoleum group and reveals separate origins of nif in the plant-associated Azoarcus and non-plant-associated Aromatoleum sub-groups.</title>
        <authorList>
            <person name="Lafos M."/>
            <person name="Maluk M."/>
            <person name="Batista M."/>
            <person name="Junghare M."/>
            <person name="Carmona M."/>
            <person name="Faoro H."/>
            <person name="Cruz L.M."/>
            <person name="Battistoni F."/>
            <person name="De Souza E."/>
            <person name="Pedrosa F."/>
            <person name="Chen W.-M."/>
            <person name="Poole P.S."/>
            <person name="Dixon R.A."/>
            <person name="James E.K."/>
        </authorList>
    </citation>
    <scope>NUCLEOTIDE SEQUENCE</scope>
    <source>
        <strain evidence="4">U120</strain>
    </source>
</reference>
<keyword evidence="5" id="KW-1185">Reference proteome</keyword>
<feature type="signal peptide" evidence="2">
    <location>
        <begin position="1"/>
        <end position="29"/>
    </location>
</feature>